<accession>A0A1I8BK40</accession>
<evidence type="ECO:0000256" key="1">
    <source>
        <dbReference type="SAM" id="MobiDB-lite"/>
    </source>
</evidence>
<evidence type="ECO:0000313" key="2">
    <source>
        <dbReference type="Proteomes" id="UP000095281"/>
    </source>
</evidence>
<dbReference type="AlphaFoldDB" id="A0A1I8BK40"/>
<name>A0A1I8BK40_MELHA</name>
<dbReference type="WBParaSite" id="MhA1_Contig282.frz3.gene1">
    <property type="protein sequence ID" value="MhA1_Contig282.frz3.gene1"/>
    <property type="gene ID" value="MhA1_Contig282.frz3.gene1"/>
</dbReference>
<organism evidence="2 3">
    <name type="scientific">Meloidogyne hapla</name>
    <name type="common">Root-knot nematode worm</name>
    <dbReference type="NCBI Taxonomy" id="6305"/>
    <lineage>
        <taxon>Eukaryota</taxon>
        <taxon>Metazoa</taxon>
        <taxon>Ecdysozoa</taxon>
        <taxon>Nematoda</taxon>
        <taxon>Chromadorea</taxon>
        <taxon>Rhabditida</taxon>
        <taxon>Tylenchina</taxon>
        <taxon>Tylenchomorpha</taxon>
        <taxon>Tylenchoidea</taxon>
        <taxon>Meloidogynidae</taxon>
        <taxon>Meloidogyninae</taxon>
        <taxon>Meloidogyne</taxon>
    </lineage>
</organism>
<sequence>MIEASMPKFVEKFKILNVFNQMKYIRVRLAQIEKLPAMQPFVQELVEDFNTIIDKKTTNNLRKQCFNNNEVRSAADKSFQVLTKYIFNELKYTEGGNEENVLKSPEEIDSKVLQKNFINLIPNKDYENKKDFKNYINIITVNHAHGHTSCKLNKKSNFSQTKLIPGEGSSSGGTKKGKNQRVESK</sequence>
<protein>
    <submittedName>
        <fullName evidence="3">Uncharacterized protein</fullName>
    </submittedName>
</protein>
<dbReference type="Proteomes" id="UP000095281">
    <property type="component" value="Unplaced"/>
</dbReference>
<feature type="region of interest" description="Disordered" evidence="1">
    <location>
        <begin position="161"/>
        <end position="185"/>
    </location>
</feature>
<proteinExistence type="predicted"/>
<evidence type="ECO:0000313" key="3">
    <source>
        <dbReference type="WBParaSite" id="MhA1_Contig282.frz3.gene1"/>
    </source>
</evidence>
<reference evidence="3" key="1">
    <citation type="submission" date="2016-11" db="UniProtKB">
        <authorList>
            <consortium name="WormBaseParasite"/>
        </authorList>
    </citation>
    <scope>IDENTIFICATION</scope>
</reference>
<keyword evidence="2" id="KW-1185">Reference proteome</keyword>